<comment type="catalytic activity">
    <reaction evidence="5 6">
        <text>alpha-D-glucose 1-phosphate + UTP + H(+) = UDP-alpha-D-glucose + diphosphate</text>
        <dbReference type="Rhea" id="RHEA:19889"/>
        <dbReference type="ChEBI" id="CHEBI:15378"/>
        <dbReference type="ChEBI" id="CHEBI:33019"/>
        <dbReference type="ChEBI" id="CHEBI:46398"/>
        <dbReference type="ChEBI" id="CHEBI:58601"/>
        <dbReference type="ChEBI" id="CHEBI:58885"/>
        <dbReference type="EC" id="2.7.7.9"/>
    </reaction>
</comment>
<name>A0A1F7UXT8_9BACT</name>
<dbReference type="Pfam" id="PF00483">
    <property type="entry name" value="NTP_transferase"/>
    <property type="match status" value="1"/>
</dbReference>
<dbReference type="GO" id="GO:0006011">
    <property type="term" value="P:UDP-alpha-D-glucose metabolic process"/>
    <property type="evidence" value="ECO:0007669"/>
    <property type="project" value="InterPro"/>
</dbReference>
<evidence type="ECO:0000256" key="3">
    <source>
        <dbReference type="ARBA" id="ARBA00022679"/>
    </source>
</evidence>
<proteinExistence type="inferred from homology"/>
<evidence type="ECO:0000259" key="7">
    <source>
        <dbReference type="Pfam" id="PF00483"/>
    </source>
</evidence>
<dbReference type="Proteomes" id="UP000176846">
    <property type="component" value="Unassembled WGS sequence"/>
</dbReference>
<dbReference type="InterPro" id="IPR029044">
    <property type="entry name" value="Nucleotide-diphossugar_trans"/>
</dbReference>
<dbReference type="PANTHER" id="PTHR43197:SF1">
    <property type="entry name" value="UTP--GLUCOSE-1-PHOSPHATE URIDYLYLTRANSFERASE"/>
    <property type="match status" value="1"/>
</dbReference>
<keyword evidence="4 6" id="KW-0548">Nucleotidyltransferase</keyword>
<dbReference type="AlphaFoldDB" id="A0A1F7UXT8"/>
<gene>
    <name evidence="8" type="ORF">A2936_05190</name>
</gene>
<dbReference type="InterPro" id="IPR005771">
    <property type="entry name" value="GalU_uridylyltTrfase_bac/arc"/>
</dbReference>
<evidence type="ECO:0000256" key="1">
    <source>
        <dbReference type="ARBA" id="ARBA00006890"/>
    </source>
</evidence>
<dbReference type="Gene3D" id="3.90.550.10">
    <property type="entry name" value="Spore Coat Polysaccharide Biosynthesis Protein SpsA, Chain A"/>
    <property type="match status" value="1"/>
</dbReference>
<accession>A0A1F7UXT8</accession>
<comment type="similarity">
    <text evidence="1 6">Belongs to the UDPGP type 2 family.</text>
</comment>
<evidence type="ECO:0000256" key="6">
    <source>
        <dbReference type="RuleBase" id="RU361259"/>
    </source>
</evidence>
<evidence type="ECO:0000256" key="4">
    <source>
        <dbReference type="ARBA" id="ARBA00022695"/>
    </source>
</evidence>
<evidence type="ECO:0000313" key="9">
    <source>
        <dbReference type="Proteomes" id="UP000176846"/>
    </source>
</evidence>
<dbReference type="NCBIfam" id="TIGR01099">
    <property type="entry name" value="galU"/>
    <property type="match status" value="1"/>
</dbReference>
<evidence type="ECO:0000256" key="5">
    <source>
        <dbReference type="ARBA" id="ARBA00048128"/>
    </source>
</evidence>
<evidence type="ECO:0000313" key="8">
    <source>
        <dbReference type="EMBL" id="OGL83079.1"/>
    </source>
</evidence>
<evidence type="ECO:0000256" key="2">
    <source>
        <dbReference type="ARBA" id="ARBA00012415"/>
    </source>
</evidence>
<dbReference type="EMBL" id="MGEK01000003">
    <property type="protein sequence ID" value="OGL83079.1"/>
    <property type="molecule type" value="Genomic_DNA"/>
</dbReference>
<dbReference type="CDD" id="cd02541">
    <property type="entry name" value="UGPase_prokaryotic"/>
    <property type="match status" value="1"/>
</dbReference>
<reference evidence="8 9" key="1">
    <citation type="journal article" date="2016" name="Nat. Commun.">
        <title>Thousands of microbial genomes shed light on interconnected biogeochemical processes in an aquifer system.</title>
        <authorList>
            <person name="Anantharaman K."/>
            <person name="Brown C.T."/>
            <person name="Hug L.A."/>
            <person name="Sharon I."/>
            <person name="Castelle C.J."/>
            <person name="Probst A.J."/>
            <person name="Thomas B.C."/>
            <person name="Singh A."/>
            <person name="Wilkins M.J."/>
            <person name="Karaoz U."/>
            <person name="Brodie E.L."/>
            <person name="Williams K.H."/>
            <person name="Hubbard S.S."/>
            <person name="Banfield J.F."/>
        </authorList>
    </citation>
    <scope>NUCLEOTIDE SEQUENCE [LARGE SCALE GENOMIC DNA]</scope>
</reference>
<dbReference type="PANTHER" id="PTHR43197">
    <property type="entry name" value="UTP--GLUCOSE-1-PHOSPHATE URIDYLYLTRANSFERASE"/>
    <property type="match status" value="1"/>
</dbReference>
<keyword evidence="3 6" id="KW-0808">Transferase</keyword>
<comment type="caution">
    <text evidence="8">The sequence shown here is derived from an EMBL/GenBank/DDBJ whole genome shotgun (WGS) entry which is preliminary data.</text>
</comment>
<dbReference type="GO" id="GO:0003983">
    <property type="term" value="F:UTP:glucose-1-phosphate uridylyltransferase activity"/>
    <property type="evidence" value="ECO:0007669"/>
    <property type="project" value="UniProtKB-EC"/>
</dbReference>
<organism evidence="8 9">
    <name type="scientific">Candidatus Uhrbacteria bacterium RIFCSPLOWO2_01_FULL_47_25</name>
    <dbReference type="NCBI Taxonomy" id="1802402"/>
    <lineage>
        <taxon>Bacteria</taxon>
        <taxon>Candidatus Uhriibacteriota</taxon>
    </lineage>
</organism>
<protein>
    <recommendedName>
        <fullName evidence="2 6">UTP--glucose-1-phosphate uridylyltransferase</fullName>
        <ecNumber evidence="2 6">2.7.7.9</ecNumber>
    </recommendedName>
    <alternativeName>
        <fullName evidence="6">UDP-glucose pyrophosphorylase</fullName>
    </alternativeName>
</protein>
<feature type="domain" description="Nucleotidyl transferase" evidence="7">
    <location>
        <begin position="7"/>
        <end position="265"/>
    </location>
</feature>
<dbReference type="InterPro" id="IPR005835">
    <property type="entry name" value="NTP_transferase_dom"/>
</dbReference>
<dbReference type="SUPFAM" id="SSF53448">
    <property type="entry name" value="Nucleotide-diphospho-sugar transferases"/>
    <property type="match status" value="1"/>
</dbReference>
<dbReference type="EC" id="2.7.7.9" evidence="2 6"/>
<sequence>MTKVTTAVIPAAGFGTRFLPATKAQPKEMLTVVDKPVIQYVVEEAVAAGITDIIIITGQSKRAIEDHFDRNFELEALLREKKKKNALKEVKNISNLANFIYIRQKEQLGDGHAVLEAKSLLRGRPFAVLSGDDIIEGSELKEMITTYNEFSAPVVAVTRVPKLNVQRYGIIDGIKIRHNLYQLTKVVEKPSVKKAPSNLAIIFRYIVTPEFLTVLERTPRRHGHELRMADAMARYITYHPAYGYLTTGTWHDCGSKLGLLKASVTYGLKHSEIKRDFKNYLKTLS</sequence>